<proteinExistence type="predicted"/>
<comment type="caution">
    <text evidence="2">The sequence shown here is derived from an EMBL/GenBank/DDBJ whole genome shotgun (WGS) entry which is preliminary data.</text>
</comment>
<dbReference type="RefSeq" id="WP_067527088.1">
    <property type="nucleotide sequence ID" value="NZ_JABELX010000019.1"/>
</dbReference>
<reference evidence="2 3" key="1">
    <citation type="submission" date="2020-05" db="EMBL/GenBank/DDBJ databases">
        <title>MicrobeNet Type strains.</title>
        <authorList>
            <person name="Nicholson A.C."/>
        </authorList>
    </citation>
    <scope>NUCLEOTIDE SEQUENCE [LARGE SCALE GENOMIC DNA]</scope>
    <source>
        <strain evidence="2 3">JCM 3224</strain>
    </source>
</reference>
<dbReference type="AlphaFoldDB" id="A0A849CBA6"/>
<evidence type="ECO:0000256" key="1">
    <source>
        <dbReference type="SAM" id="MobiDB-lite"/>
    </source>
</evidence>
<gene>
    <name evidence="2" type="ORF">HLB23_35640</name>
</gene>
<dbReference type="EMBL" id="JABELX010000019">
    <property type="protein sequence ID" value="NNH75126.1"/>
    <property type="molecule type" value="Genomic_DNA"/>
</dbReference>
<evidence type="ECO:0000313" key="3">
    <source>
        <dbReference type="Proteomes" id="UP000586827"/>
    </source>
</evidence>
<keyword evidence="3" id="KW-1185">Reference proteome</keyword>
<evidence type="ECO:0000313" key="2">
    <source>
        <dbReference type="EMBL" id="NNH75126.1"/>
    </source>
</evidence>
<name>A0A849CBA6_9NOCA</name>
<organism evidence="2 3">
    <name type="scientific">Nocardia uniformis</name>
    <dbReference type="NCBI Taxonomy" id="53432"/>
    <lineage>
        <taxon>Bacteria</taxon>
        <taxon>Bacillati</taxon>
        <taxon>Actinomycetota</taxon>
        <taxon>Actinomycetes</taxon>
        <taxon>Mycobacteriales</taxon>
        <taxon>Nocardiaceae</taxon>
        <taxon>Nocardia</taxon>
    </lineage>
</organism>
<accession>A0A849CBA6</accession>
<dbReference type="Gene3D" id="3.90.930.1">
    <property type="match status" value="1"/>
</dbReference>
<feature type="region of interest" description="Disordered" evidence="1">
    <location>
        <begin position="411"/>
        <end position="459"/>
    </location>
</feature>
<protein>
    <submittedName>
        <fullName evidence="2">Uncharacterized protein</fullName>
    </submittedName>
</protein>
<feature type="compositionally biased region" description="Low complexity" evidence="1">
    <location>
        <begin position="487"/>
        <end position="498"/>
    </location>
</feature>
<sequence>MSDPNNAWGSGLKQSATDGGFGVTFDPSVATTLSAECASMLSAVEEAAGVMTTARELKPLNLKISGPELATMINTAAADLDDRLVSGHRKILTDMGETFVIAGGLYNRAEEDSQSAFQKLTVNANRAPVQFEGAELPGWRPSSRYGHEFYSHSADRDYTNTLATTSEAVSLDTLAEHSGVTVKPTTLTLDSDLGENYTWDEFAAQYDHVDGQQIPGQLQHFADSWKQAADILRAQSAAFKSTYEPLLPESPDTAATEGIWASPAASRAKAALDDYLTGMSRLISGMDVMSRNLAFTQGWLSRLQTFLPLHTYEVYLGSRSARTLDAELRQIQSTWDTWYVEGAKLTAGSIPDLPPARSIVTTPSIGGLPTSLTELLIGDQSPGQTNIDPVAMANQLGRGIPVEVVNPDGSHTIITPNPDGTTTTTTSTKAPDGSVTTVSKTDGGPAVTSVSTPRNDGSGIIDTVTTNADGSVTTTVTTPIGGGRLKTTTTNPDGTPGPESIVSPLAHGGMLTETADSDSRTVSATVTRSDGFSYTETGRIDENGKPQLLSTIDSSGKQAIIQSDEAVFTTFGDGSSSTTTRLPDGSTFTQFSDGTIWTTDAPQPDQPAVSAVDAAMAFLGFEVHPNTTLGGMAASGIAAGMEVGGGTMAEKAAMMARTSQLLGQGALQDLADGAGLPGKQTSVALQIGDDASKLAGQGKLLGTVGKVGGPLATIGFATYNSWDDYNEGRKSGWAAIGNGVGTSVGGIGGGMLIGAAGGALFGPPGMIVGAILGGLGGGAAGGLAGETAMKAVTE</sequence>
<feature type="region of interest" description="Disordered" evidence="1">
    <location>
        <begin position="472"/>
        <end position="498"/>
    </location>
</feature>
<dbReference type="Proteomes" id="UP000586827">
    <property type="component" value="Unassembled WGS sequence"/>
</dbReference>